<keyword evidence="1" id="KW-0813">Transport</keyword>
<accession>A0ABM5J4Q9</accession>
<organism evidence="7 8">
    <name type="scientific">Drosophila rhopaloa</name>
    <name type="common">Fruit fly</name>
    <dbReference type="NCBI Taxonomy" id="1041015"/>
    <lineage>
        <taxon>Eukaryota</taxon>
        <taxon>Metazoa</taxon>
        <taxon>Ecdysozoa</taxon>
        <taxon>Arthropoda</taxon>
        <taxon>Hexapoda</taxon>
        <taxon>Insecta</taxon>
        <taxon>Pterygota</taxon>
        <taxon>Neoptera</taxon>
        <taxon>Endopterygota</taxon>
        <taxon>Diptera</taxon>
        <taxon>Brachycera</taxon>
        <taxon>Muscomorpha</taxon>
        <taxon>Ephydroidea</taxon>
        <taxon>Drosophilidae</taxon>
        <taxon>Drosophila</taxon>
        <taxon>Sophophora</taxon>
    </lineage>
</organism>
<feature type="transmembrane region" description="Helical" evidence="6">
    <location>
        <begin position="536"/>
        <end position="559"/>
    </location>
</feature>
<dbReference type="EnsemblMetazoa" id="XM_044457874.1">
    <property type="protein sequence ID" value="XP_044313809.1"/>
    <property type="gene ID" value="LOC108042384"/>
</dbReference>
<reference evidence="7" key="2">
    <citation type="submission" date="2025-05" db="UniProtKB">
        <authorList>
            <consortium name="EnsemblMetazoa"/>
        </authorList>
    </citation>
    <scope>IDENTIFICATION</scope>
</reference>
<evidence type="ECO:0000313" key="7">
    <source>
        <dbReference type="EnsemblMetazoa" id="XP_044313809.1"/>
    </source>
</evidence>
<dbReference type="Gene3D" id="1.25.40.20">
    <property type="entry name" value="Ankyrin repeat-containing domain"/>
    <property type="match status" value="2"/>
</dbReference>
<name>A0ABM5J4Q9_DRORH</name>
<evidence type="ECO:0000256" key="2">
    <source>
        <dbReference type="ARBA" id="ARBA00022737"/>
    </source>
</evidence>
<dbReference type="InterPro" id="IPR052076">
    <property type="entry name" value="TRP_cation_channel"/>
</dbReference>
<dbReference type="Proteomes" id="UP001652680">
    <property type="component" value="Unassembled WGS sequence"/>
</dbReference>
<dbReference type="PANTHER" id="PTHR47143">
    <property type="entry name" value="TRANSIENT RECEPTOR POTENTIAL CATION CHANNEL PROTEIN PAINLESS"/>
    <property type="match status" value="1"/>
</dbReference>
<dbReference type="RefSeq" id="XP_044313809.1">
    <property type="nucleotide sequence ID" value="XM_044457874.1"/>
</dbReference>
<reference evidence="8" key="1">
    <citation type="journal article" date="2021" name="Elife">
        <title>Highly contiguous assemblies of 101 drosophilid genomes.</title>
        <authorList>
            <person name="Kim B.Y."/>
            <person name="Wang J.R."/>
            <person name="Miller D.E."/>
            <person name="Barmina O."/>
            <person name="Delaney E."/>
            <person name="Thompson A."/>
            <person name="Comeault A.A."/>
            <person name="Peede D."/>
            <person name="D'Agostino E.R."/>
            <person name="Pelaez J."/>
            <person name="Aguilar J.M."/>
            <person name="Haji D."/>
            <person name="Matsunaga T."/>
            <person name="Armstrong E.E."/>
            <person name="Zych M."/>
            <person name="Ogawa Y."/>
            <person name="Stamenkovic-Radak M."/>
            <person name="Jelic M."/>
            <person name="Veselinovic M.S."/>
            <person name="Tanaskovic M."/>
            <person name="Eric P."/>
            <person name="Gao J.J."/>
            <person name="Katoh T.K."/>
            <person name="Toda M.J."/>
            <person name="Watabe H."/>
            <person name="Watada M."/>
            <person name="Davis J.S."/>
            <person name="Moyle L.C."/>
            <person name="Manoli G."/>
            <person name="Bertolini E."/>
            <person name="Kostal V."/>
            <person name="Hawley R.S."/>
            <person name="Takahashi A."/>
            <person name="Jones C.D."/>
            <person name="Price D.K."/>
            <person name="Whiteman N."/>
            <person name="Kopp A."/>
            <person name="Matute D.R."/>
            <person name="Petrov D.A."/>
        </authorList>
    </citation>
    <scope>NUCLEOTIDE SEQUENCE [LARGE SCALE GENOMIC DNA]</scope>
</reference>
<keyword evidence="8" id="KW-1185">Reference proteome</keyword>
<feature type="transmembrane region" description="Helical" evidence="6">
    <location>
        <begin position="444"/>
        <end position="465"/>
    </location>
</feature>
<evidence type="ECO:0000256" key="1">
    <source>
        <dbReference type="ARBA" id="ARBA00022448"/>
    </source>
</evidence>
<keyword evidence="6" id="KW-0812">Transmembrane</keyword>
<keyword evidence="5" id="KW-0407">Ion channel</keyword>
<evidence type="ECO:0000313" key="8">
    <source>
        <dbReference type="Proteomes" id="UP001652680"/>
    </source>
</evidence>
<keyword evidence="6" id="KW-1133">Transmembrane helix</keyword>
<dbReference type="InterPro" id="IPR036770">
    <property type="entry name" value="Ankyrin_rpt-contain_sf"/>
</dbReference>
<dbReference type="GeneID" id="108042384"/>
<dbReference type="PANTHER" id="PTHR47143:SF4">
    <property type="entry name" value="TRANSIENT RECEPTOR POTENTIAL CATION CHANNEL PROTEIN PAINLESS"/>
    <property type="match status" value="1"/>
</dbReference>
<keyword evidence="4" id="KW-0406">Ion transport</keyword>
<evidence type="ECO:0000256" key="6">
    <source>
        <dbReference type="SAM" id="Phobius"/>
    </source>
</evidence>
<proteinExistence type="predicted"/>
<evidence type="ECO:0008006" key="9">
    <source>
        <dbReference type="Google" id="ProtNLM"/>
    </source>
</evidence>
<feature type="transmembrane region" description="Helical" evidence="6">
    <location>
        <begin position="579"/>
        <end position="597"/>
    </location>
</feature>
<keyword evidence="2" id="KW-0677">Repeat</keyword>
<feature type="transmembrane region" description="Helical" evidence="6">
    <location>
        <begin position="511"/>
        <end position="529"/>
    </location>
</feature>
<keyword evidence="3" id="KW-0040">ANK repeat</keyword>
<evidence type="ECO:0000256" key="4">
    <source>
        <dbReference type="ARBA" id="ARBA00023065"/>
    </source>
</evidence>
<evidence type="ECO:0000256" key="3">
    <source>
        <dbReference type="ARBA" id="ARBA00023043"/>
    </source>
</evidence>
<protein>
    <recommendedName>
        <fullName evidence="9">Transient receptor potential cation channel protein painless</fullName>
    </recommendedName>
</protein>
<keyword evidence="6" id="KW-0472">Membrane</keyword>
<feature type="transmembrane region" description="Helical" evidence="6">
    <location>
        <begin position="644"/>
        <end position="666"/>
    </location>
</feature>
<sequence length="856" mass="98449">MALLTPGSRKFIEACITHGKKGDNLSSEEGEDLEHPSIVHFATYSLDPCNLEALLKTKPNMNEKFRGGTPLHWIVFELTEENECVMRVCIELLFKYGASPNITDFREFTPLEVLLARVQARKKKNLVQLFLSQPDLDIDSYRNGEVRRLLQLQFPDLTLPEERQKLEINKERLLISVTWGDVPLFEQQFAEYMQSPKNEKGKQVDDLQETLYELTKRAIEQGNCEVVELLLNEPNLQLTSDYRCSLMQSAINALFSSHNNQKCFDLLFNFQCVDINESNASHEVPLSFAGKSGNTWAMRKLLEHGAYIGSKISSETLPIKDIPPEILKEHFDSCITYKGQPSDPDFEIIIDYKNLIPYRTQEGRASVSLKQKDPPPAYRDTIKGEPCDRDIEGSIDDKNPISPVFFNEMAPFAFMAKSTEMVNLLQHPLISSFLHLKWRRLSMIFYLDLLIFFLFSVSMFAYTLLKLHASEHTEFLSFSRASSWVGIGYLIIRESFQFMIASIQEWRLSNIIEWTLIVLSIFTCIELDLDKETQRVLATLNILLVVMVFCLLVGSQPVLCISTHMFKLHEISNNFVKSFSLYTIFLLTLSLCSYMIFGNVTSEPGSANEKDDLIDLSDPISSLINTILNHLNNRNITFASSNHYLIFLLFVIFMTVVIFTLLHGLVVNNTQEIKTQADLEGIISHTLLMSRYEQVLTAPFFRSIHVLQTICKRWVSIRHNQISIQPNHGNKVFPSMPILPCCCPVLIGKCSEMNDRTVKMAQAVISKQIRAKQEVVQNEVRQKQMRQEINYKTNMWKRGRMLENSVTKIMDNKKPRRQEIKEEQLRNGIDMIGCRLKYMEHQLDQLLKGGLISNKK</sequence>
<dbReference type="SUPFAM" id="SSF48403">
    <property type="entry name" value="Ankyrin repeat"/>
    <property type="match status" value="2"/>
</dbReference>
<evidence type="ECO:0000256" key="5">
    <source>
        <dbReference type="ARBA" id="ARBA00023303"/>
    </source>
</evidence>